<dbReference type="InterPro" id="IPR052962">
    <property type="entry name" value="AA_Transporter_AGT"/>
</dbReference>
<feature type="transmembrane region" description="Helical" evidence="1">
    <location>
        <begin position="104"/>
        <end position="122"/>
    </location>
</feature>
<name>A0A2T2WGB7_SULTH</name>
<feature type="transmembrane region" description="Helical" evidence="1">
    <location>
        <begin position="20"/>
        <end position="38"/>
    </location>
</feature>
<organism evidence="2 3">
    <name type="scientific">Sulfobacillus thermosulfidooxidans</name>
    <dbReference type="NCBI Taxonomy" id="28034"/>
    <lineage>
        <taxon>Bacteria</taxon>
        <taxon>Bacillati</taxon>
        <taxon>Bacillota</taxon>
        <taxon>Clostridia</taxon>
        <taxon>Eubacteriales</taxon>
        <taxon>Clostridiales Family XVII. Incertae Sedis</taxon>
        <taxon>Sulfobacillus</taxon>
    </lineage>
</organism>
<comment type="caution">
    <text evidence="2">The sequence shown here is derived from an EMBL/GenBank/DDBJ whole genome shotgun (WGS) entry which is preliminary data.</text>
</comment>
<proteinExistence type="predicted"/>
<keyword evidence="1" id="KW-0472">Membrane</keyword>
<sequence length="146" mass="16807">SLAIFRTKYPHEPRPYVLPAYKLLAPFAFVISTLMIYWSGWASVHILIPSVFIGLLLLFFYRKHSRITQDDWRRGLWLPIFQIILMGLSYIGSKNFGGHNLIPSPWDTVVVGIVALVFYYWGLSSGLKWQEHDTFTESRSAGAVTR</sequence>
<gene>
    <name evidence="2" type="ORF">C7B47_17360</name>
</gene>
<evidence type="ECO:0000313" key="3">
    <source>
        <dbReference type="Proteomes" id="UP000242705"/>
    </source>
</evidence>
<dbReference type="PANTHER" id="PTHR47547">
    <property type="match status" value="1"/>
</dbReference>
<dbReference type="AlphaFoldDB" id="A0A2T2WGB7"/>
<evidence type="ECO:0000313" key="2">
    <source>
        <dbReference type="EMBL" id="PSR21284.1"/>
    </source>
</evidence>
<dbReference type="EMBL" id="PXYX01000114">
    <property type="protein sequence ID" value="PSR21284.1"/>
    <property type="molecule type" value="Genomic_DNA"/>
</dbReference>
<feature type="transmembrane region" description="Helical" evidence="1">
    <location>
        <begin position="44"/>
        <end position="62"/>
    </location>
</feature>
<evidence type="ECO:0000256" key="1">
    <source>
        <dbReference type="SAM" id="Phobius"/>
    </source>
</evidence>
<dbReference type="PANTHER" id="PTHR47547:SF1">
    <property type="entry name" value="ASPARTATE-PROTON SYMPORTER"/>
    <property type="match status" value="1"/>
</dbReference>
<accession>A0A2T2WGB7</accession>
<protein>
    <submittedName>
        <fullName evidence="2">Amino acid transporter</fullName>
    </submittedName>
</protein>
<feature type="non-terminal residue" evidence="2">
    <location>
        <position position="1"/>
    </location>
</feature>
<dbReference type="Proteomes" id="UP000242705">
    <property type="component" value="Unassembled WGS sequence"/>
</dbReference>
<reference evidence="2 3" key="1">
    <citation type="journal article" date="2014" name="BMC Genomics">
        <title>Comparison of environmental and isolate Sulfobacillus genomes reveals diverse carbon, sulfur, nitrogen, and hydrogen metabolisms.</title>
        <authorList>
            <person name="Justice N.B."/>
            <person name="Norman A."/>
            <person name="Brown C.T."/>
            <person name="Singh A."/>
            <person name="Thomas B.C."/>
            <person name="Banfield J.F."/>
        </authorList>
    </citation>
    <scope>NUCLEOTIDE SEQUENCE [LARGE SCALE GENOMIC DNA]</scope>
    <source>
        <strain evidence="2">AMDSBA5</strain>
    </source>
</reference>
<keyword evidence="1" id="KW-1133">Transmembrane helix</keyword>
<feature type="transmembrane region" description="Helical" evidence="1">
    <location>
        <begin position="74"/>
        <end position="92"/>
    </location>
</feature>
<keyword evidence="1" id="KW-0812">Transmembrane</keyword>